<dbReference type="AlphaFoldDB" id="A0A9X4NPS9"/>
<protein>
    <submittedName>
        <fullName evidence="1">Uncharacterized protein</fullName>
    </submittedName>
</protein>
<evidence type="ECO:0000313" key="1">
    <source>
        <dbReference type="EMBL" id="MDG5974922.1"/>
    </source>
</evidence>
<dbReference type="RefSeq" id="WP_068173647.1">
    <property type="nucleotide sequence ID" value="NZ_AOGK01000004.1"/>
</dbReference>
<organism evidence="1 2">
    <name type="scientific">Hydrogenophaga taeniospiralis CCUG 15921</name>
    <dbReference type="NCBI Taxonomy" id="1281780"/>
    <lineage>
        <taxon>Bacteria</taxon>
        <taxon>Pseudomonadati</taxon>
        <taxon>Pseudomonadota</taxon>
        <taxon>Betaproteobacteria</taxon>
        <taxon>Burkholderiales</taxon>
        <taxon>Comamonadaceae</taxon>
        <taxon>Hydrogenophaga</taxon>
    </lineage>
</organism>
<name>A0A9X4NPS9_9BURK</name>
<keyword evidence="2" id="KW-1185">Reference proteome</keyword>
<sequence>MHASTLNFINIARRHLAVGVQVTQAFNQEQAKLQIERVLVQEHLSTVAGTQRSLATLGQLRQLMTASKEAFGKMVLTSSRDFAQALAEMPIKEQQERQAGLVSSINWQLAAQASFYANRERWIDAAEAICHLIDSRRNTITFGEEGAVFSSDEDLTHFEELLAVIDEVHQLEVAGIQERMARLSRALTLLGMAPSA</sequence>
<accession>A0A9X4NPS9</accession>
<proteinExistence type="predicted"/>
<comment type="caution">
    <text evidence="1">The sequence shown here is derived from an EMBL/GenBank/DDBJ whole genome shotgun (WGS) entry which is preliminary data.</text>
</comment>
<dbReference type="EMBL" id="AOGK01000004">
    <property type="protein sequence ID" value="MDG5974922.1"/>
    <property type="molecule type" value="Genomic_DNA"/>
</dbReference>
<evidence type="ECO:0000313" key="2">
    <source>
        <dbReference type="Proteomes" id="UP001152876"/>
    </source>
</evidence>
<gene>
    <name evidence="1" type="ORF">H010_06625</name>
</gene>
<dbReference type="Proteomes" id="UP001152876">
    <property type="component" value="Unassembled WGS sequence"/>
</dbReference>
<dbReference type="OrthoDB" id="9154633at2"/>
<reference evidence="1" key="1">
    <citation type="submission" date="2013-01" db="EMBL/GenBank/DDBJ databases">
        <title>Genome draft of Hydrogenophaga taeniospiralis 2K1.</title>
        <authorList>
            <person name="Gomila M."/>
            <person name="Lalucat J."/>
        </authorList>
    </citation>
    <scope>NUCLEOTIDE SEQUENCE</scope>
    <source>
        <strain evidence="1">CCUG 15921</strain>
    </source>
</reference>